<dbReference type="InterPro" id="IPR043519">
    <property type="entry name" value="NT_sf"/>
</dbReference>
<reference evidence="2" key="2">
    <citation type="submission" date="2020-09" db="EMBL/GenBank/DDBJ databases">
        <authorList>
            <person name="Sun Q."/>
            <person name="Sedlacek I."/>
        </authorList>
    </citation>
    <scope>NUCLEOTIDE SEQUENCE</scope>
    <source>
        <strain evidence="2">CCM 8606</strain>
    </source>
</reference>
<sequence>MISTELGHTPKLIPSVEEIGDIAAPIARQVGASELYLFGSMARGTAKTDSDIDFIYDVPQNASIEERARISRQLRMSLREVFNRDIDMVRKSYLTTSNTENPLAKLIRQSFIKSINQHPIYRIM</sequence>
<dbReference type="Gene3D" id="3.30.460.10">
    <property type="entry name" value="Beta Polymerase, domain 2"/>
    <property type="match status" value="1"/>
</dbReference>
<reference evidence="2" key="1">
    <citation type="journal article" date="2014" name="Int. J. Syst. Evol. Microbiol.">
        <title>Complete genome sequence of Corynebacterium casei LMG S-19264T (=DSM 44701T), isolated from a smear-ripened cheese.</title>
        <authorList>
            <consortium name="US DOE Joint Genome Institute (JGI-PGF)"/>
            <person name="Walter F."/>
            <person name="Albersmeier A."/>
            <person name="Kalinowski J."/>
            <person name="Ruckert C."/>
        </authorList>
    </citation>
    <scope>NUCLEOTIDE SEQUENCE</scope>
    <source>
        <strain evidence="2">CCM 8606</strain>
    </source>
</reference>
<comment type="caution">
    <text evidence="2">The sequence shown here is derived from an EMBL/GenBank/DDBJ whole genome shotgun (WGS) entry which is preliminary data.</text>
</comment>
<dbReference type="CDD" id="cd05403">
    <property type="entry name" value="NT_KNTase_like"/>
    <property type="match status" value="1"/>
</dbReference>
<gene>
    <name evidence="2" type="ORF">GCM10007377_16860</name>
</gene>
<protein>
    <recommendedName>
        <fullName evidence="1">Polymerase beta nucleotidyltransferase domain-containing protein</fullName>
    </recommendedName>
</protein>
<dbReference type="SUPFAM" id="SSF81301">
    <property type="entry name" value="Nucleotidyltransferase"/>
    <property type="match status" value="1"/>
</dbReference>
<evidence type="ECO:0000313" key="2">
    <source>
        <dbReference type="EMBL" id="GGI15632.1"/>
    </source>
</evidence>
<dbReference type="AlphaFoldDB" id="A0A8J3ARM1"/>
<dbReference type="RefSeq" id="WP_188355844.1">
    <property type="nucleotide sequence ID" value="NZ_BMDH01000008.1"/>
</dbReference>
<dbReference type="InterPro" id="IPR041633">
    <property type="entry name" value="Polbeta"/>
</dbReference>
<evidence type="ECO:0000313" key="3">
    <source>
        <dbReference type="Proteomes" id="UP000619536"/>
    </source>
</evidence>
<keyword evidence="3" id="KW-1185">Reference proteome</keyword>
<dbReference type="Proteomes" id="UP000619536">
    <property type="component" value="Unassembled WGS sequence"/>
</dbReference>
<accession>A0A8J3ARM1</accession>
<dbReference type="Pfam" id="PF18765">
    <property type="entry name" value="Polbeta"/>
    <property type="match status" value="1"/>
</dbReference>
<evidence type="ECO:0000259" key="1">
    <source>
        <dbReference type="Pfam" id="PF18765"/>
    </source>
</evidence>
<name>A0A8J3ARM1_9BIFI</name>
<feature type="domain" description="Polymerase beta nucleotidyltransferase" evidence="1">
    <location>
        <begin position="34"/>
        <end position="90"/>
    </location>
</feature>
<dbReference type="EMBL" id="BMDH01000008">
    <property type="protein sequence ID" value="GGI15632.1"/>
    <property type="molecule type" value="Genomic_DNA"/>
</dbReference>
<organism evidence="2 3">
    <name type="scientific">Galliscardovia ingluviei</name>
    <dbReference type="NCBI Taxonomy" id="1769422"/>
    <lineage>
        <taxon>Bacteria</taxon>
        <taxon>Bacillati</taxon>
        <taxon>Actinomycetota</taxon>
        <taxon>Actinomycetes</taxon>
        <taxon>Bifidobacteriales</taxon>
        <taxon>Bifidobacteriaceae</taxon>
        <taxon>Galliscardovia</taxon>
    </lineage>
</organism>
<proteinExistence type="predicted"/>